<dbReference type="Gene3D" id="2.30.40.10">
    <property type="entry name" value="Urease, subunit C, domain 1"/>
    <property type="match status" value="1"/>
</dbReference>
<organism evidence="3 4">
    <name type="scientific">Herbiconiux ginsengi</name>
    <dbReference type="NCBI Taxonomy" id="381665"/>
    <lineage>
        <taxon>Bacteria</taxon>
        <taxon>Bacillati</taxon>
        <taxon>Actinomycetota</taxon>
        <taxon>Actinomycetes</taxon>
        <taxon>Micrococcales</taxon>
        <taxon>Microbacteriaceae</taxon>
        <taxon>Herbiconiux</taxon>
    </lineage>
</organism>
<dbReference type="PANTHER" id="PTHR22642:SF2">
    <property type="entry name" value="PROTEIN LONG AFTER FAR-RED 3"/>
    <property type="match status" value="1"/>
</dbReference>
<dbReference type="InterPro" id="IPR032466">
    <property type="entry name" value="Metal_Hydrolase"/>
</dbReference>
<dbReference type="Pfam" id="PF07969">
    <property type="entry name" value="Amidohydro_3"/>
    <property type="match status" value="1"/>
</dbReference>
<dbReference type="Gene3D" id="3.20.20.140">
    <property type="entry name" value="Metal-dependent hydrolases"/>
    <property type="match status" value="1"/>
</dbReference>
<dbReference type="STRING" id="381665.SAMN05216554_3116"/>
<sequence>MSAPDPVLLAGARMPGETEPVDVTIVDGRVAAIVPAGTAVDFGRSTARPTPNTATLRPTSSRNDNDAVSPEGVGSGPVERIDLDGRWVIPGLWDNHVHFSAWAAVSRRLDVSAARSAGETVALVREAVERGAGAAGSVSATSLSGMSSAASAEGSAGAVGAATGVPASVARAGVGGDGNVLVGFGFRDGLWSDEPTAVALDAVSGDRPVVLVSGDLHCCWLNSAALARFGRAGHPTGVLREDDAFAVQRALDDVPAATVDAWALDAARAAAARGVVGIVDLEMTWNHEVWQRRAAAGHDLLRVEFGIYPQHLDRAIAEGLRTGDVVDDAGLVRVGPFKVITDGSLNTRTAYCFDEYPGLEGRPNSRGLLTVPPAELRDLLERATSAGFVPAVHAIGDHANRLVLDVFESVGCAGSLEHAQLLDLADVPRFAALGVVASVQPEHAMDDRDVADRFWAGRTDRSFALASLLEAGATLALGSDAPVAPLDPWITMAAAVGRTRDGREPWHPEQRIPAEAALAASTRSGTRIRVGAPADLAVTDADPLAAAPGAPGDATADAARLRTMPVALTLLAGRPTHRAL</sequence>
<feature type="compositionally biased region" description="Polar residues" evidence="1">
    <location>
        <begin position="47"/>
        <end position="62"/>
    </location>
</feature>
<dbReference type="Gene3D" id="3.10.310.70">
    <property type="match status" value="1"/>
</dbReference>
<dbReference type="InterPro" id="IPR013108">
    <property type="entry name" value="Amidohydro_3"/>
</dbReference>
<gene>
    <name evidence="3" type="ORF">SAMN05216554_3116</name>
</gene>
<feature type="domain" description="Amidohydrolase 3" evidence="2">
    <location>
        <begin position="81"/>
        <end position="576"/>
    </location>
</feature>
<dbReference type="GO" id="GO:0016810">
    <property type="term" value="F:hydrolase activity, acting on carbon-nitrogen (but not peptide) bonds"/>
    <property type="evidence" value="ECO:0007669"/>
    <property type="project" value="InterPro"/>
</dbReference>
<evidence type="ECO:0000313" key="4">
    <source>
        <dbReference type="Proteomes" id="UP000198891"/>
    </source>
</evidence>
<evidence type="ECO:0000256" key="1">
    <source>
        <dbReference type="SAM" id="MobiDB-lite"/>
    </source>
</evidence>
<proteinExistence type="predicted"/>
<dbReference type="PANTHER" id="PTHR22642">
    <property type="entry name" value="IMIDAZOLONEPROPIONASE"/>
    <property type="match status" value="1"/>
</dbReference>
<feature type="region of interest" description="Disordered" evidence="1">
    <location>
        <begin position="42"/>
        <end position="77"/>
    </location>
</feature>
<dbReference type="SUPFAM" id="SSF51338">
    <property type="entry name" value="Composite domain of metallo-dependent hydrolases"/>
    <property type="match status" value="1"/>
</dbReference>
<evidence type="ECO:0000313" key="3">
    <source>
        <dbReference type="EMBL" id="SDZ29751.1"/>
    </source>
</evidence>
<name>A0A1H3RWW5_9MICO</name>
<dbReference type="SUPFAM" id="SSF51556">
    <property type="entry name" value="Metallo-dependent hydrolases"/>
    <property type="match status" value="1"/>
</dbReference>
<evidence type="ECO:0000259" key="2">
    <source>
        <dbReference type="Pfam" id="PF07969"/>
    </source>
</evidence>
<dbReference type="EMBL" id="FNPZ01000003">
    <property type="protein sequence ID" value="SDZ29751.1"/>
    <property type="molecule type" value="Genomic_DNA"/>
</dbReference>
<accession>A0A1H3RWW5</accession>
<reference evidence="3 4" key="1">
    <citation type="submission" date="2016-10" db="EMBL/GenBank/DDBJ databases">
        <authorList>
            <person name="de Groot N.N."/>
        </authorList>
    </citation>
    <scope>NUCLEOTIDE SEQUENCE [LARGE SCALE GENOMIC DNA]</scope>
    <source>
        <strain evidence="3 4">CGMCC 4.3491</strain>
    </source>
</reference>
<dbReference type="Proteomes" id="UP000198891">
    <property type="component" value="Unassembled WGS sequence"/>
</dbReference>
<keyword evidence="4" id="KW-1185">Reference proteome</keyword>
<protein>
    <recommendedName>
        <fullName evidence="2">Amidohydrolase 3 domain-containing protein</fullName>
    </recommendedName>
</protein>
<dbReference type="InterPro" id="IPR011059">
    <property type="entry name" value="Metal-dep_hydrolase_composite"/>
</dbReference>
<dbReference type="AlphaFoldDB" id="A0A1H3RWW5"/>